<evidence type="ECO:0000313" key="3">
    <source>
        <dbReference type="EMBL" id="OAE24518.1"/>
    </source>
</evidence>
<dbReference type="PANTHER" id="PTHR31213:SF24">
    <property type="entry name" value="OS08G0374000 PROTEIN"/>
    <property type="match status" value="1"/>
</dbReference>
<organism evidence="3 4">
    <name type="scientific">Marchantia polymorpha subsp. ruderalis</name>
    <dbReference type="NCBI Taxonomy" id="1480154"/>
    <lineage>
        <taxon>Eukaryota</taxon>
        <taxon>Viridiplantae</taxon>
        <taxon>Streptophyta</taxon>
        <taxon>Embryophyta</taxon>
        <taxon>Marchantiophyta</taxon>
        <taxon>Marchantiopsida</taxon>
        <taxon>Marchantiidae</taxon>
        <taxon>Marchantiales</taxon>
        <taxon>Marchantiaceae</taxon>
        <taxon>Marchantia</taxon>
    </lineage>
</organism>
<dbReference type="GO" id="GO:0009738">
    <property type="term" value="P:abscisic acid-activated signaling pathway"/>
    <property type="evidence" value="ECO:0007669"/>
    <property type="project" value="InterPro"/>
</dbReference>
<dbReference type="Pfam" id="PF00407">
    <property type="entry name" value="Bet_v_1"/>
    <property type="match status" value="1"/>
</dbReference>
<name>A0A176VUN1_MARPO</name>
<evidence type="ECO:0000259" key="2">
    <source>
        <dbReference type="Pfam" id="PF00407"/>
    </source>
</evidence>
<feature type="domain" description="Bet v I/Major latex protein" evidence="2">
    <location>
        <begin position="3"/>
        <end position="128"/>
    </location>
</feature>
<dbReference type="SUPFAM" id="SSF55961">
    <property type="entry name" value="Bet v1-like"/>
    <property type="match status" value="1"/>
</dbReference>
<dbReference type="AlphaFoldDB" id="A0A176VUN1"/>
<dbReference type="PRINTS" id="PR00634">
    <property type="entry name" value="BETALLERGEN"/>
</dbReference>
<dbReference type="GO" id="GO:0005737">
    <property type="term" value="C:cytoplasm"/>
    <property type="evidence" value="ECO:0007669"/>
    <property type="project" value="TreeGrafter"/>
</dbReference>
<accession>A0A176VUN1</accession>
<dbReference type="GO" id="GO:0038023">
    <property type="term" value="F:signaling receptor activity"/>
    <property type="evidence" value="ECO:0007669"/>
    <property type="project" value="InterPro"/>
</dbReference>
<dbReference type="InterPro" id="IPR023393">
    <property type="entry name" value="START-like_dom_sf"/>
</dbReference>
<dbReference type="GO" id="GO:0006952">
    <property type="term" value="P:defense response"/>
    <property type="evidence" value="ECO:0007669"/>
    <property type="project" value="InterPro"/>
</dbReference>
<keyword evidence="4" id="KW-1185">Reference proteome</keyword>
<reference evidence="3" key="1">
    <citation type="submission" date="2016-03" db="EMBL/GenBank/DDBJ databases">
        <title>Mechanisms controlling the formation of the plant cell surface in tip-growing cells are functionally conserved among land plants.</title>
        <authorList>
            <person name="Honkanen S."/>
            <person name="Jones V.A."/>
            <person name="Morieri G."/>
            <person name="Champion C."/>
            <person name="Hetherington A.J."/>
            <person name="Kelly S."/>
            <person name="Saint-Marcoux D."/>
            <person name="Proust H."/>
            <person name="Prescott H."/>
            <person name="Dolan L."/>
        </authorList>
    </citation>
    <scope>NUCLEOTIDE SEQUENCE [LARGE SCALE GENOMIC DNA]</scope>
    <source>
        <tissue evidence="3">Whole gametophyte</tissue>
    </source>
</reference>
<dbReference type="GO" id="GO:0010427">
    <property type="term" value="F:abscisic acid binding"/>
    <property type="evidence" value="ECO:0007669"/>
    <property type="project" value="InterPro"/>
</dbReference>
<comment type="similarity">
    <text evidence="1">Belongs to the BetVI family.</text>
</comment>
<dbReference type="GO" id="GO:0004864">
    <property type="term" value="F:protein phosphatase inhibitor activity"/>
    <property type="evidence" value="ECO:0007669"/>
    <property type="project" value="InterPro"/>
</dbReference>
<dbReference type="EMBL" id="LVLJ01002576">
    <property type="protein sequence ID" value="OAE24518.1"/>
    <property type="molecule type" value="Genomic_DNA"/>
</dbReference>
<evidence type="ECO:0000313" key="4">
    <source>
        <dbReference type="Proteomes" id="UP000077202"/>
    </source>
</evidence>
<evidence type="ECO:0000256" key="1">
    <source>
        <dbReference type="ARBA" id="ARBA00009744"/>
    </source>
</evidence>
<gene>
    <name evidence="3" type="ORF">AXG93_590s1110</name>
</gene>
<dbReference type="Proteomes" id="UP000077202">
    <property type="component" value="Unassembled WGS sequence"/>
</dbReference>
<dbReference type="InterPro" id="IPR000916">
    <property type="entry name" value="Bet_v_I/MLP"/>
</dbReference>
<dbReference type="Gene3D" id="3.30.530.20">
    <property type="match status" value="1"/>
</dbReference>
<proteinExistence type="inferred from homology"/>
<comment type="caution">
    <text evidence="3">The sequence shown here is derived from an EMBL/GenBank/DDBJ whole genome shotgun (WGS) entry which is preliminary data.</text>
</comment>
<sequence length="157" mass="17225">MPKFEFDQELHVSVEGLWAALKDSNRLFPQIAPNFIASIDHVAGVEGQPGAVRLIKFGPVSPKGTYVKEKTVSIDAANYTITTAEIEGGHLAQGFRKWWPTMTLTTVGDKVLVEWTVSYEGGEDATEAIIDQTKDGILHLFEVLQEHIVTSGDYPGP</sequence>
<dbReference type="InterPro" id="IPR050279">
    <property type="entry name" value="Plant_def-hormone_signal"/>
</dbReference>
<dbReference type="PANTHER" id="PTHR31213">
    <property type="entry name" value="OS08G0374000 PROTEIN-RELATED"/>
    <property type="match status" value="1"/>
</dbReference>
<dbReference type="InterPro" id="IPR024949">
    <property type="entry name" value="Bet_v_I_allergen"/>
</dbReference>
<protein>
    <recommendedName>
        <fullName evidence="2">Bet v I/Major latex protein domain-containing protein</fullName>
    </recommendedName>
</protein>
<dbReference type="GO" id="GO:0005634">
    <property type="term" value="C:nucleus"/>
    <property type="evidence" value="ECO:0007669"/>
    <property type="project" value="TreeGrafter"/>
</dbReference>